<protein>
    <recommendedName>
        <fullName evidence="2">Protein kinase domain-containing protein</fullName>
    </recommendedName>
</protein>
<comment type="caution">
    <text evidence="3">The sequence shown here is derived from an EMBL/GenBank/DDBJ whole genome shotgun (WGS) entry which is preliminary data.</text>
</comment>
<name>A0ABR3YHZ5_9PEZI</name>
<evidence type="ECO:0000259" key="2">
    <source>
        <dbReference type="PROSITE" id="PS50011"/>
    </source>
</evidence>
<dbReference type="Gene3D" id="1.10.510.10">
    <property type="entry name" value="Transferase(Phosphotransferase) domain 1"/>
    <property type="match status" value="1"/>
</dbReference>
<feature type="domain" description="Protein kinase" evidence="2">
    <location>
        <begin position="134"/>
        <end position="454"/>
    </location>
</feature>
<dbReference type="InterPro" id="IPR000719">
    <property type="entry name" value="Prot_kinase_dom"/>
</dbReference>
<evidence type="ECO:0000313" key="4">
    <source>
        <dbReference type="Proteomes" id="UP001583186"/>
    </source>
</evidence>
<feature type="region of interest" description="Disordered" evidence="1">
    <location>
        <begin position="1"/>
        <end position="20"/>
    </location>
</feature>
<evidence type="ECO:0000313" key="3">
    <source>
        <dbReference type="EMBL" id="KAL1887946.1"/>
    </source>
</evidence>
<reference evidence="3 4" key="1">
    <citation type="journal article" date="2024" name="IMA Fungus">
        <title>IMA Genome - F19 : A genome assembly and annotation guide to empower mycologists, including annotated draft genome sequences of Ceratocystis pirilliformis, Diaporthe australafricana, Fusarium ophioides, Paecilomyces lecythidis, and Sporothrix stenoceras.</title>
        <authorList>
            <person name="Aylward J."/>
            <person name="Wilson A.M."/>
            <person name="Visagie C.M."/>
            <person name="Spraker J."/>
            <person name="Barnes I."/>
            <person name="Buitendag C."/>
            <person name="Ceriani C."/>
            <person name="Del Mar Angel L."/>
            <person name="du Plessis D."/>
            <person name="Fuchs T."/>
            <person name="Gasser K."/>
            <person name="Kramer D."/>
            <person name="Li W."/>
            <person name="Munsamy K."/>
            <person name="Piso A."/>
            <person name="Price J.L."/>
            <person name="Sonnekus B."/>
            <person name="Thomas C."/>
            <person name="van der Nest A."/>
            <person name="van Dijk A."/>
            <person name="van Heerden A."/>
            <person name="van Vuuren N."/>
            <person name="Yilmaz N."/>
            <person name="Duong T.A."/>
            <person name="van der Merwe N.A."/>
            <person name="Wingfield M.J."/>
            <person name="Wingfield B.D."/>
        </authorList>
    </citation>
    <scope>NUCLEOTIDE SEQUENCE [LARGE SCALE GENOMIC DNA]</scope>
    <source>
        <strain evidence="3 4">CMW 5346</strain>
    </source>
</reference>
<feature type="region of interest" description="Disordered" evidence="1">
    <location>
        <begin position="63"/>
        <end position="115"/>
    </location>
</feature>
<dbReference type="PROSITE" id="PS50011">
    <property type="entry name" value="PROTEIN_KINASE_DOM"/>
    <property type="match status" value="1"/>
</dbReference>
<dbReference type="SUPFAM" id="SSF56112">
    <property type="entry name" value="Protein kinase-like (PK-like)"/>
    <property type="match status" value="1"/>
</dbReference>
<organism evidence="3 4">
    <name type="scientific">Sporothrix stenoceras</name>
    <dbReference type="NCBI Taxonomy" id="5173"/>
    <lineage>
        <taxon>Eukaryota</taxon>
        <taxon>Fungi</taxon>
        <taxon>Dikarya</taxon>
        <taxon>Ascomycota</taxon>
        <taxon>Pezizomycotina</taxon>
        <taxon>Sordariomycetes</taxon>
        <taxon>Sordariomycetidae</taxon>
        <taxon>Ophiostomatales</taxon>
        <taxon>Ophiostomataceae</taxon>
        <taxon>Sporothrix</taxon>
    </lineage>
</organism>
<keyword evidence="4" id="KW-1185">Reference proteome</keyword>
<dbReference type="Proteomes" id="UP001583186">
    <property type="component" value="Unassembled WGS sequence"/>
</dbReference>
<evidence type="ECO:0000256" key="1">
    <source>
        <dbReference type="SAM" id="MobiDB-lite"/>
    </source>
</evidence>
<sequence>MYTYGTKPPQPRPADFPYHAGQSFRIRRHLAPPPFGYKYKVAKGLRQITNYWLEPLKSQQLTPLERCLRHPPQERPPDEYEEDEDGNNNGVKDGKKDVEEKDDAEDNKNDVKDGKNDYDASFYLNDMDKVYTLHIVDEIVARAGHGAQILRCRIDGFGSDGNGSDEPKYVAKIYDAAYYKVFDGNDDDDDCFDGDVSFEADREYSTEVAAYEQLYREDANGRYTPAYYASWTFDMPVPQVEGCDRPATRPVRLIVMEYLAGTDMYKLMVKGAVDTIPVPRRLELMAEMMECQCQIEFLGVTHVDLEPRNVLVLESALNQDIVTDPNDVAVFIIDFGRSYVLDSYWMKDLSWRPRLPKVRNPILRYWNHTLQEFGPWIPYIYHMRWPAFNGWLQHRWADSAEKYAVPTPFEREHYGLDDETEYIPPESISLPETRIPGKIVRSLDPDFMKRFAYN</sequence>
<feature type="compositionally biased region" description="Basic and acidic residues" evidence="1">
    <location>
        <begin position="106"/>
        <end position="115"/>
    </location>
</feature>
<gene>
    <name evidence="3" type="ORF">Sste5346_009891</name>
</gene>
<dbReference type="EMBL" id="JAWCUI010000104">
    <property type="protein sequence ID" value="KAL1887946.1"/>
    <property type="molecule type" value="Genomic_DNA"/>
</dbReference>
<proteinExistence type="predicted"/>
<dbReference type="InterPro" id="IPR011009">
    <property type="entry name" value="Kinase-like_dom_sf"/>
</dbReference>
<accession>A0ABR3YHZ5</accession>
<feature type="compositionally biased region" description="Basic and acidic residues" evidence="1">
    <location>
        <begin position="66"/>
        <end position="78"/>
    </location>
</feature>